<name>A0A0K9P0I5_ZOSMR</name>
<keyword evidence="7" id="KW-1185">Reference proteome</keyword>
<dbReference type="GO" id="GO:0006508">
    <property type="term" value="P:proteolysis"/>
    <property type="evidence" value="ECO:0007669"/>
    <property type="project" value="UniProtKB-KW"/>
</dbReference>
<dbReference type="InterPro" id="IPR001969">
    <property type="entry name" value="Aspartic_peptidase_AS"/>
</dbReference>
<dbReference type="Pfam" id="PF14541">
    <property type="entry name" value="TAXi_C"/>
    <property type="match status" value="1"/>
</dbReference>
<evidence type="ECO:0000259" key="5">
    <source>
        <dbReference type="PROSITE" id="PS51767"/>
    </source>
</evidence>
<dbReference type="PANTHER" id="PTHR13683">
    <property type="entry name" value="ASPARTYL PROTEASES"/>
    <property type="match status" value="1"/>
</dbReference>
<evidence type="ECO:0000256" key="4">
    <source>
        <dbReference type="SAM" id="SignalP"/>
    </source>
</evidence>
<evidence type="ECO:0000313" key="7">
    <source>
        <dbReference type="Proteomes" id="UP000036987"/>
    </source>
</evidence>
<dbReference type="STRING" id="29655.A0A0K9P0I5"/>
<dbReference type="Gene3D" id="2.40.70.10">
    <property type="entry name" value="Acid Proteases"/>
    <property type="match status" value="2"/>
</dbReference>
<dbReference type="InterPro" id="IPR032799">
    <property type="entry name" value="TAXi_C"/>
</dbReference>
<dbReference type="InterPro" id="IPR033121">
    <property type="entry name" value="PEPTIDASE_A1"/>
</dbReference>
<dbReference type="InterPro" id="IPR001461">
    <property type="entry name" value="Aspartic_peptidase_A1"/>
</dbReference>
<dbReference type="PANTHER" id="PTHR13683:SF809">
    <property type="entry name" value="PEPTIDASE A1 DOMAIN-CONTAINING PROTEIN"/>
    <property type="match status" value="1"/>
</dbReference>
<keyword evidence="3" id="KW-0064">Aspartyl protease</keyword>
<comment type="caution">
    <text evidence="6">The sequence shown here is derived from an EMBL/GenBank/DDBJ whole genome shotgun (WGS) entry which is preliminary data.</text>
</comment>
<protein>
    <submittedName>
        <fullName evidence="6">Eukaryotic aspartyl protease family protein</fullName>
    </submittedName>
</protein>
<reference evidence="7" key="1">
    <citation type="journal article" date="2016" name="Nature">
        <title>The genome of the seagrass Zostera marina reveals angiosperm adaptation to the sea.</title>
        <authorList>
            <person name="Olsen J.L."/>
            <person name="Rouze P."/>
            <person name="Verhelst B."/>
            <person name="Lin Y.-C."/>
            <person name="Bayer T."/>
            <person name="Collen J."/>
            <person name="Dattolo E."/>
            <person name="De Paoli E."/>
            <person name="Dittami S."/>
            <person name="Maumus F."/>
            <person name="Michel G."/>
            <person name="Kersting A."/>
            <person name="Lauritano C."/>
            <person name="Lohaus R."/>
            <person name="Toepel M."/>
            <person name="Tonon T."/>
            <person name="Vanneste K."/>
            <person name="Amirebrahimi M."/>
            <person name="Brakel J."/>
            <person name="Bostroem C."/>
            <person name="Chovatia M."/>
            <person name="Grimwood J."/>
            <person name="Jenkins J.W."/>
            <person name="Jueterbock A."/>
            <person name="Mraz A."/>
            <person name="Stam W.T."/>
            <person name="Tice H."/>
            <person name="Bornberg-Bauer E."/>
            <person name="Green P.J."/>
            <person name="Pearson G.A."/>
            <person name="Procaccini G."/>
            <person name="Duarte C.M."/>
            <person name="Schmutz J."/>
            <person name="Reusch T.B.H."/>
            <person name="Van de Peer Y."/>
        </authorList>
    </citation>
    <scope>NUCLEOTIDE SEQUENCE [LARGE SCALE GENOMIC DNA]</scope>
    <source>
        <strain evidence="7">cv. Finnish</strain>
    </source>
</reference>
<dbReference type="GO" id="GO:0004190">
    <property type="term" value="F:aspartic-type endopeptidase activity"/>
    <property type="evidence" value="ECO:0007669"/>
    <property type="project" value="UniProtKB-KW"/>
</dbReference>
<dbReference type="InterPro" id="IPR032861">
    <property type="entry name" value="TAXi_N"/>
</dbReference>
<feature type="signal peptide" evidence="4">
    <location>
        <begin position="1"/>
        <end position="26"/>
    </location>
</feature>
<dbReference type="PRINTS" id="PR00792">
    <property type="entry name" value="PEPSIN"/>
</dbReference>
<dbReference type="SUPFAM" id="SSF50630">
    <property type="entry name" value="Acid proteases"/>
    <property type="match status" value="1"/>
</dbReference>
<evidence type="ECO:0000256" key="2">
    <source>
        <dbReference type="PIRSR" id="PIRSR601461-1"/>
    </source>
</evidence>
<organism evidence="6 7">
    <name type="scientific">Zostera marina</name>
    <name type="common">Eelgrass</name>
    <dbReference type="NCBI Taxonomy" id="29655"/>
    <lineage>
        <taxon>Eukaryota</taxon>
        <taxon>Viridiplantae</taxon>
        <taxon>Streptophyta</taxon>
        <taxon>Embryophyta</taxon>
        <taxon>Tracheophyta</taxon>
        <taxon>Spermatophyta</taxon>
        <taxon>Magnoliopsida</taxon>
        <taxon>Liliopsida</taxon>
        <taxon>Zosteraceae</taxon>
        <taxon>Zostera</taxon>
    </lineage>
</organism>
<dbReference type="FunFam" id="2.40.70.10:FF:000031">
    <property type="entry name" value="Aspartyl protease AED1"/>
    <property type="match status" value="1"/>
</dbReference>
<dbReference type="PROSITE" id="PS51767">
    <property type="entry name" value="PEPTIDASE_A1"/>
    <property type="match status" value="1"/>
</dbReference>
<keyword evidence="4" id="KW-0732">Signal</keyword>
<gene>
    <name evidence="6" type="ORF">ZOSMA_45G00350</name>
</gene>
<evidence type="ECO:0000256" key="3">
    <source>
        <dbReference type="RuleBase" id="RU000454"/>
    </source>
</evidence>
<dbReference type="OrthoDB" id="2747330at2759"/>
<dbReference type="EMBL" id="LFYR01001351">
    <property type="protein sequence ID" value="KMZ62494.1"/>
    <property type="molecule type" value="Genomic_DNA"/>
</dbReference>
<dbReference type="Pfam" id="PF14543">
    <property type="entry name" value="TAXi_N"/>
    <property type="match status" value="1"/>
</dbReference>
<dbReference type="InterPro" id="IPR021109">
    <property type="entry name" value="Peptidase_aspartic_dom_sf"/>
</dbReference>
<dbReference type="Proteomes" id="UP000036987">
    <property type="component" value="Unassembled WGS sequence"/>
</dbReference>
<feature type="active site" evidence="2">
    <location>
        <position position="346"/>
    </location>
</feature>
<evidence type="ECO:0000256" key="1">
    <source>
        <dbReference type="ARBA" id="ARBA00007447"/>
    </source>
</evidence>
<keyword evidence="3" id="KW-0378">Hydrolase</keyword>
<dbReference type="PROSITE" id="PS00141">
    <property type="entry name" value="ASP_PROTEASE"/>
    <property type="match status" value="1"/>
</dbReference>
<evidence type="ECO:0000313" key="6">
    <source>
        <dbReference type="EMBL" id="KMZ62494.1"/>
    </source>
</evidence>
<dbReference type="AlphaFoldDB" id="A0A0K9P0I5"/>
<comment type="similarity">
    <text evidence="1 3">Belongs to the peptidase A1 family.</text>
</comment>
<sequence>MMLTRFLFPTVFLFLNILILCPAGFGQISSCTGKDPHRRRNGSSGGIHLDLHHVHGRCSRTWEKAPPLNLSALEVDDENRVRSMVYRVGEKSSDAIRTTTTVSDTGVRSPLVSGIVIGVGNYIVKVQLGTPATSFLMVVDTGSSFNWLQCKPCSVSCHYQIGSIFDPKSSTTYAKIHCDSNVCSHAQAATLSRVSCNASVLTTPCKYTAEYGDGSFSSGYVSKDTLRIGGKTLQRFVFGCGQNNMGLYGASAGLIGLSRNKLSLLTQFSSHHGSASFSYCLPTSTGSGGYLSIGASYNASDYVFTAMLPSSLDKSLYFMDLIGITVSQSSILASSDEYTRNPTIIDSGTVITRLSSNMYTPFREAIKSAMSGNARALSPLSIFDTCFIGSYRSLEVPDVEMVLGGGSRIKLTPGNIFYDIPRLGITCLAFAGNSRITIIGNMQHQTFNVVYDISKRVIGFAPGGCS</sequence>
<keyword evidence="3 6" id="KW-0645">Protease</keyword>
<feature type="active site" evidence="2">
    <location>
        <position position="140"/>
    </location>
</feature>
<feature type="chain" id="PRO_5005527344" evidence="4">
    <location>
        <begin position="27"/>
        <end position="466"/>
    </location>
</feature>
<proteinExistence type="inferred from homology"/>
<feature type="domain" description="Peptidase A1" evidence="5">
    <location>
        <begin position="122"/>
        <end position="461"/>
    </location>
</feature>
<accession>A0A0K9P0I5</accession>